<dbReference type="Pfam" id="PF05488">
    <property type="entry name" value="PAAR_motif"/>
    <property type="match status" value="1"/>
</dbReference>
<evidence type="ECO:0008006" key="3">
    <source>
        <dbReference type="Google" id="ProtNLM"/>
    </source>
</evidence>
<dbReference type="EMBL" id="CR543861">
    <property type="protein sequence ID" value="CAG67033.1"/>
    <property type="molecule type" value="Genomic_DNA"/>
</dbReference>
<dbReference type="KEGG" id="aci:ACIAD0051"/>
<dbReference type="BioCyc" id="ASP62977:ACIAD_RS00260-MONOMER"/>
<dbReference type="HOGENOM" id="CLU_139164_1_0_6"/>
<evidence type="ECO:0000313" key="2">
    <source>
        <dbReference type="Proteomes" id="UP000000430"/>
    </source>
</evidence>
<gene>
    <name evidence="1" type="ordered locus">ACIAD0051</name>
</gene>
<dbReference type="Proteomes" id="UP000000430">
    <property type="component" value="Chromosome"/>
</dbReference>
<protein>
    <recommendedName>
        <fullName evidence="3">PAAR domain-containing protein</fullName>
    </recommendedName>
</protein>
<reference evidence="1 2" key="1">
    <citation type="journal article" date="2004" name="Nucleic Acids Res.">
        <title>Unique features revealed by the genome sequence of Acinetobacter sp. ADP1, a versatile and naturally transformation competent bacterium.</title>
        <authorList>
            <person name="Barbe V."/>
            <person name="Vallenet D."/>
            <person name="Fonknechten N."/>
            <person name="Kreimeyer A."/>
            <person name="Oztas S."/>
            <person name="Labarre L."/>
            <person name="Cruveiller S."/>
            <person name="Robert C."/>
            <person name="Duprat S."/>
            <person name="Wincker P."/>
            <person name="Ornston L.N."/>
            <person name="Weissenbach J."/>
            <person name="Marliere P."/>
            <person name="Cohen G.N."/>
            <person name="Medigue C."/>
        </authorList>
    </citation>
    <scope>NUCLEOTIDE SEQUENCE [LARGE SCALE GENOMIC DNA]</scope>
    <source>
        <strain evidence="2">ATCC 33305 / BD413 / ADP1</strain>
    </source>
</reference>
<sequence length="151" mass="16266">MNSYMTSPIFLHELPIEQLQQMSQEDIEQTLKAEQLYFQHRPKAMYYLAVNGSKTKQGGLVKASATQGKIGDLSIARIGDDVIYADGTIAKIISGAGKVCIVEGLSAALVGSQLDNGDEIIDSPNRTVAINIFKGETLPEGFLIPEGTDHG</sequence>
<organism evidence="1 2">
    <name type="scientific">Acinetobacter baylyi (strain ATCC 33305 / BD413 / ADP1)</name>
    <dbReference type="NCBI Taxonomy" id="62977"/>
    <lineage>
        <taxon>Bacteria</taxon>
        <taxon>Pseudomonadati</taxon>
        <taxon>Pseudomonadota</taxon>
        <taxon>Gammaproteobacteria</taxon>
        <taxon>Moraxellales</taxon>
        <taxon>Moraxellaceae</taxon>
        <taxon>Acinetobacter</taxon>
    </lineage>
</organism>
<dbReference type="eggNOG" id="COG4104">
    <property type="taxonomic scope" value="Bacteria"/>
</dbReference>
<proteinExistence type="predicted"/>
<name>Q6FFX4_ACIAD</name>
<dbReference type="AlphaFoldDB" id="Q6FFX4"/>
<dbReference type="STRING" id="202950.GCA_001485005_01798"/>
<dbReference type="OrthoDB" id="6899605at2"/>
<dbReference type="InterPro" id="IPR008727">
    <property type="entry name" value="PAAR_motif"/>
</dbReference>
<evidence type="ECO:0000313" key="1">
    <source>
        <dbReference type="EMBL" id="CAG67033.1"/>
    </source>
</evidence>
<accession>Q6FFX4</accession>